<feature type="compositionally biased region" description="Basic and acidic residues" evidence="1">
    <location>
        <begin position="150"/>
        <end position="165"/>
    </location>
</feature>
<proteinExistence type="predicted"/>
<evidence type="ECO:0000256" key="1">
    <source>
        <dbReference type="SAM" id="MobiDB-lite"/>
    </source>
</evidence>
<reference evidence="2" key="1">
    <citation type="submission" date="2014-12" db="EMBL/GenBank/DDBJ databases">
        <title>Insight into the proteome of Arion vulgaris.</title>
        <authorList>
            <person name="Aradska J."/>
            <person name="Bulat T."/>
            <person name="Smidak R."/>
            <person name="Sarate P."/>
            <person name="Gangsoo J."/>
            <person name="Sialana F."/>
            <person name="Bilban M."/>
            <person name="Lubec G."/>
        </authorList>
    </citation>
    <scope>NUCLEOTIDE SEQUENCE</scope>
    <source>
        <tissue evidence="2">Skin</tissue>
    </source>
</reference>
<accession>A0A0B7A7U3</accession>
<name>A0A0B7A7U3_9EUPU</name>
<evidence type="ECO:0000313" key="2">
    <source>
        <dbReference type="EMBL" id="CEK76071.1"/>
    </source>
</evidence>
<dbReference type="EMBL" id="HACG01029206">
    <property type="protein sequence ID" value="CEK76071.1"/>
    <property type="molecule type" value="Transcribed_RNA"/>
</dbReference>
<gene>
    <name evidence="2" type="primary">ORF98295</name>
</gene>
<sequence>MPSLKEKKKIKLLNKKERGWNETSKILAGSSAVKLVAEEILLEVTAKVTRDVASEDIHQDVMFKRMSANMFMNETEVISTGNLKGRDLSDPVYDMVTHLFSSLHRNRDNRKRGIWVHSQPIVHPALPPPLPLIREPLSDSQKLPRRKASQKPDKKLDQTSRTKVV</sequence>
<protein>
    <submittedName>
        <fullName evidence="2">Uncharacterized protein</fullName>
    </submittedName>
</protein>
<organism evidence="2">
    <name type="scientific">Arion vulgaris</name>
    <dbReference type="NCBI Taxonomy" id="1028688"/>
    <lineage>
        <taxon>Eukaryota</taxon>
        <taxon>Metazoa</taxon>
        <taxon>Spiralia</taxon>
        <taxon>Lophotrochozoa</taxon>
        <taxon>Mollusca</taxon>
        <taxon>Gastropoda</taxon>
        <taxon>Heterobranchia</taxon>
        <taxon>Euthyneura</taxon>
        <taxon>Panpulmonata</taxon>
        <taxon>Eupulmonata</taxon>
        <taxon>Stylommatophora</taxon>
        <taxon>Helicina</taxon>
        <taxon>Arionoidea</taxon>
        <taxon>Arionidae</taxon>
        <taxon>Arion</taxon>
    </lineage>
</organism>
<feature type="region of interest" description="Disordered" evidence="1">
    <location>
        <begin position="127"/>
        <end position="165"/>
    </location>
</feature>
<dbReference type="AlphaFoldDB" id="A0A0B7A7U3"/>